<protein>
    <recommendedName>
        <fullName evidence="6">Large ribosomal subunit protein mL49</fullName>
    </recommendedName>
</protein>
<gene>
    <name evidence="8" type="ORF">E8E12_003982</name>
</gene>
<dbReference type="PANTHER" id="PTHR13477">
    <property type="entry name" value="MITOCHONDRIAL 39S RIBOSOMAL PROTEIN L49"/>
    <property type="match status" value="1"/>
</dbReference>
<evidence type="ECO:0000256" key="2">
    <source>
        <dbReference type="ARBA" id="ARBA00005677"/>
    </source>
</evidence>
<keyword evidence="9" id="KW-1185">Reference proteome</keyword>
<feature type="compositionally biased region" description="Low complexity" evidence="7">
    <location>
        <begin position="31"/>
        <end position="50"/>
    </location>
</feature>
<feature type="region of interest" description="Disordered" evidence="7">
    <location>
        <begin position="31"/>
        <end position="75"/>
    </location>
</feature>
<evidence type="ECO:0000256" key="6">
    <source>
        <dbReference type="ARBA" id="ARBA00035191"/>
    </source>
</evidence>
<sequence>MSQIVPSMSLFRALTAPRAAAYRCAARYSTAAPSTASSSARAADLAAVEAVTESDSAQPGAEDPLRPAHANPPSKSKILKDAAKARKTVPFTPATEPQMPLSPPRYHVSRSANKNLPIYTDFKRGGNLHLTTVRKITGDLQALRDELRAWLSKKDEDVKINTLTQQVIVKGHHKEKIEEFLKGRGF</sequence>
<dbReference type="GO" id="GO:0005762">
    <property type="term" value="C:mitochondrial large ribosomal subunit"/>
    <property type="evidence" value="ECO:0007669"/>
    <property type="project" value="TreeGrafter"/>
</dbReference>
<keyword evidence="4" id="KW-0496">Mitochondrion</keyword>
<evidence type="ECO:0000256" key="4">
    <source>
        <dbReference type="ARBA" id="ARBA00023128"/>
    </source>
</evidence>
<dbReference type="PANTHER" id="PTHR13477:SF0">
    <property type="entry name" value="LARGE RIBOSOMAL SUBUNIT PROTEIN ML49"/>
    <property type="match status" value="1"/>
</dbReference>
<comment type="similarity">
    <text evidence="2">Belongs to the mitochondrion-specific ribosomal protein mL49 family.</text>
</comment>
<dbReference type="AlphaFoldDB" id="A0A9P5BXV8"/>
<proteinExistence type="inferred from homology"/>
<dbReference type="GO" id="GO:0003735">
    <property type="term" value="F:structural constituent of ribosome"/>
    <property type="evidence" value="ECO:0007669"/>
    <property type="project" value="InterPro"/>
</dbReference>
<evidence type="ECO:0000313" key="9">
    <source>
        <dbReference type="Proteomes" id="UP000758155"/>
    </source>
</evidence>
<name>A0A9P5BXV8_9PLEO</name>
<evidence type="ECO:0000256" key="3">
    <source>
        <dbReference type="ARBA" id="ARBA00022980"/>
    </source>
</evidence>
<dbReference type="GO" id="GO:0006412">
    <property type="term" value="P:translation"/>
    <property type="evidence" value="ECO:0007669"/>
    <property type="project" value="InterPro"/>
</dbReference>
<comment type="caution">
    <text evidence="8">The sequence shown here is derived from an EMBL/GenBank/DDBJ whole genome shotgun (WGS) entry which is preliminary data.</text>
</comment>
<dbReference type="EMBL" id="SWKV01000075">
    <property type="protein sequence ID" value="KAF3033820.1"/>
    <property type="molecule type" value="Genomic_DNA"/>
</dbReference>
<dbReference type="OrthoDB" id="19439at2759"/>
<evidence type="ECO:0000313" key="8">
    <source>
        <dbReference type="EMBL" id="KAF3033820.1"/>
    </source>
</evidence>
<dbReference type="InterPro" id="IPR007740">
    <property type="entry name" value="Ribosomal_mL49"/>
</dbReference>
<dbReference type="Gene3D" id="3.30.780.10">
    <property type="entry name" value="SUI1-like domain"/>
    <property type="match status" value="1"/>
</dbReference>
<evidence type="ECO:0000256" key="5">
    <source>
        <dbReference type="ARBA" id="ARBA00023274"/>
    </source>
</evidence>
<evidence type="ECO:0000256" key="1">
    <source>
        <dbReference type="ARBA" id="ARBA00004173"/>
    </source>
</evidence>
<organism evidence="8 9">
    <name type="scientific">Didymella heteroderae</name>
    <dbReference type="NCBI Taxonomy" id="1769908"/>
    <lineage>
        <taxon>Eukaryota</taxon>
        <taxon>Fungi</taxon>
        <taxon>Dikarya</taxon>
        <taxon>Ascomycota</taxon>
        <taxon>Pezizomycotina</taxon>
        <taxon>Dothideomycetes</taxon>
        <taxon>Pleosporomycetidae</taxon>
        <taxon>Pleosporales</taxon>
        <taxon>Pleosporineae</taxon>
        <taxon>Didymellaceae</taxon>
        <taxon>Didymella</taxon>
    </lineage>
</organism>
<keyword evidence="5" id="KW-0687">Ribonucleoprotein</keyword>
<comment type="subcellular location">
    <subcellularLocation>
        <location evidence="1">Mitochondrion</location>
    </subcellularLocation>
</comment>
<dbReference type="Proteomes" id="UP000758155">
    <property type="component" value="Unassembled WGS sequence"/>
</dbReference>
<reference evidence="8" key="1">
    <citation type="submission" date="2019-04" db="EMBL/GenBank/DDBJ databases">
        <title>Sequencing of skin fungus with MAO and IRED activity.</title>
        <authorList>
            <person name="Marsaioli A.J."/>
            <person name="Bonatto J.M.C."/>
            <person name="Reis Junior O."/>
        </authorList>
    </citation>
    <scope>NUCLEOTIDE SEQUENCE</scope>
    <source>
        <strain evidence="8">28M1</strain>
    </source>
</reference>
<keyword evidence="3" id="KW-0689">Ribosomal protein</keyword>
<dbReference type="Pfam" id="PF05046">
    <property type="entry name" value="Img2"/>
    <property type="match status" value="1"/>
</dbReference>
<accession>A0A9P5BXV8</accession>
<evidence type="ECO:0000256" key="7">
    <source>
        <dbReference type="SAM" id="MobiDB-lite"/>
    </source>
</evidence>